<evidence type="ECO:0000256" key="1">
    <source>
        <dbReference type="ARBA" id="ARBA00022801"/>
    </source>
</evidence>
<feature type="compositionally biased region" description="Low complexity" evidence="5">
    <location>
        <begin position="728"/>
        <end position="738"/>
    </location>
</feature>
<feature type="short sequence motif" description="GXSXG" evidence="4">
    <location>
        <begin position="261"/>
        <end position="265"/>
    </location>
</feature>
<name>A0A9W6ZPJ7_9STRA</name>
<evidence type="ECO:0000256" key="2">
    <source>
        <dbReference type="ARBA" id="ARBA00022963"/>
    </source>
</evidence>
<reference evidence="8" key="1">
    <citation type="journal article" date="2023" name="Commun. Biol.">
        <title>Genome analysis of Parmales, the sister group of diatoms, reveals the evolutionary specialization of diatoms from phago-mixotrophs to photoautotrophs.</title>
        <authorList>
            <person name="Ban H."/>
            <person name="Sato S."/>
            <person name="Yoshikawa S."/>
            <person name="Yamada K."/>
            <person name="Nakamura Y."/>
            <person name="Ichinomiya M."/>
            <person name="Sato N."/>
            <person name="Blanc-Mathieu R."/>
            <person name="Endo H."/>
            <person name="Kuwata A."/>
            <person name="Ogata H."/>
        </authorList>
    </citation>
    <scope>NUCLEOTIDE SEQUENCE [LARGE SCALE GENOMIC DNA]</scope>
    <source>
        <strain evidence="8">NIES 3701</strain>
    </source>
</reference>
<feature type="domain" description="PNPLA" evidence="6">
    <location>
        <begin position="230"/>
        <end position="482"/>
    </location>
</feature>
<dbReference type="InterPro" id="IPR050301">
    <property type="entry name" value="NTE"/>
</dbReference>
<comment type="caution">
    <text evidence="7">The sequence shown here is derived from an EMBL/GenBank/DDBJ whole genome shotgun (WGS) entry which is preliminary data.</text>
</comment>
<evidence type="ECO:0000313" key="8">
    <source>
        <dbReference type="Proteomes" id="UP001165085"/>
    </source>
</evidence>
<dbReference type="Pfam" id="PF11815">
    <property type="entry name" value="DUF3336"/>
    <property type="match status" value="1"/>
</dbReference>
<feature type="region of interest" description="Disordered" evidence="5">
    <location>
        <begin position="686"/>
        <end position="746"/>
    </location>
</feature>
<organism evidence="7 8">
    <name type="scientific">Triparma strigata</name>
    <dbReference type="NCBI Taxonomy" id="1606541"/>
    <lineage>
        <taxon>Eukaryota</taxon>
        <taxon>Sar</taxon>
        <taxon>Stramenopiles</taxon>
        <taxon>Ochrophyta</taxon>
        <taxon>Bolidophyceae</taxon>
        <taxon>Parmales</taxon>
        <taxon>Triparmaceae</taxon>
        <taxon>Triparma</taxon>
    </lineage>
</organism>
<dbReference type="EMBL" id="BRXY01000024">
    <property type="protein sequence ID" value="GMH54015.1"/>
    <property type="molecule type" value="Genomic_DNA"/>
</dbReference>
<keyword evidence="3 4" id="KW-0443">Lipid metabolism</keyword>
<evidence type="ECO:0000256" key="3">
    <source>
        <dbReference type="ARBA" id="ARBA00023098"/>
    </source>
</evidence>
<keyword evidence="2 4" id="KW-0442">Lipid degradation</keyword>
<dbReference type="OrthoDB" id="10049244at2759"/>
<dbReference type="Gene3D" id="3.40.1090.10">
    <property type="entry name" value="Cytosolic phospholipase A2 catalytic domain"/>
    <property type="match status" value="2"/>
</dbReference>
<protein>
    <recommendedName>
        <fullName evidence="6">PNPLA domain-containing protein</fullName>
    </recommendedName>
</protein>
<evidence type="ECO:0000256" key="5">
    <source>
        <dbReference type="SAM" id="MobiDB-lite"/>
    </source>
</evidence>
<evidence type="ECO:0000259" key="6">
    <source>
        <dbReference type="PROSITE" id="PS51635"/>
    </source>
</evidence>
<dbReference type="PROSITE" id="PS51635">
    <property type="entry name" value="PNPLA"/>
    <property type="match status" value="1"/>
</dbReference>
<dbReference type="Proteomes" id="UP001165085">
    <property type="component" value="Unassembled WGS sequence"/>
</dbReference>
<dbReference type="PANTHER" id="PTHR14226:SF10">
    <property type="entry name" value="TRIACYLGLYCEROL LIPASE 4-RELATED"/>
    <property type="match status" value="1"/>
</dbReference>
<feature type="region of interest" description="Disordered" evidence="5">
    <location>
        <begin position="644"/>
        <end position="665"/>
    </location>
</feature>
<feature type="active site" description="Nucleophile" evidence="4">
    <location>
        <position position="263"/>
    </location>
</feature>
<sequence length="769" mass="84835">MARLSFEDVYLNCAFVADQALKVAIEGLPAAEQIFIEAIDVIFVPRVILRQLALTIMVQTGTVTVASLFKSARYILSSFSRRTRSIRSLRQRVKDAASHTEWQQLAEEIDRLEGNDQWRLEPQCALYESERLIARIEEFKHLIRRHDIFDLMFTLRGGISRSKYGLLHEGLFSKAMAGTKLLVEEYNAMICAGLDFVCDGSVLEGDEPIPNDARLAFFNETRHGYGRTAMLLSGGAALGFYHAGVVKALVENKLMPRVIGGASAGSILCAMIGTRTDDELTNDLFYVRGTDSPGHSGILALDFFRPQGYSITHDYSKDNPGCAIDGGVTSNTTNMMWDLKRALHFLTPRGLQAMGNVFLDVLLGRVKMKHALMNDTNHFRRCCRMNIGNFTFQEAFDRTGRILNITVSPQNRSDPPRLLNYLTAPHVLIWSAAVASSAVPGLFEASKLLVKDSDGTERFESTSGARFQDGSMENDLPMQQLSEMFNINHFIISQVNPHAYLLASFSGKGRGVWSNPILGLANGLLQFLKESIKAWIRNTVEFAGGRRLAPTWELRRGFFTQLLTQEYEGREGCDVTINPWGNHRSIFSAFLHCVYNPSNADYAAWQLASEKETWKHLPEIRSHGQVEQKLDQCVQKLRRKILKDGQVRRSGGGSETSGGMGNRVPSFYTSPSLVNLSGLAVGDKPLLTGNNSMKKSKSKGSDGSFGEGAPTMDSGSEDGRSQGGDVAPGSPMSSSSAPTGGGDGDGYVKSTSMAAFYYRRNKSNDSLKI</sequence>
<proteinExistence type="predicted"/>
<dbReference type="PANTHER" id="PTHR14226">
    <property type="entry name" value="NEUROPATHY TARGET ESTERASE/SWISS CHEESE D.MELANOGASTER"/>
    <property type="match status" value="1"/>
</dbReference>
<dbReference type="InterPro" id="IPR002641">
    <property type="entry name" value="PNPLA_dom"/>
</dbReference>
<keyword evidence="8" id="KW-1185">Reference proteome</keyword>
<feature type="active site" description="Proton acceptor" evidence="4">
    <location>
        <position position="469"/>
    </location>
</feature>
<evidence type="ECO:0000256" key="4">
    <source>
        <dbReference type="PROSITE-ProRule" id="PRU01161"/>
    </source>
</evidence>
<dbReference type="GO" id="GO:0004806">
    <property type="term" value="F:triacylglycerol lipase activity"/>
    <property type="evidence" value="ECO:0007669"/>
    <property type="project" value="InterPro"/>
</dbReference>
<dbReference type="GO" id="GO:0016042">
    <property type="term" value="P:lipid catabolic process"/>
    <property type="evidence" value="ECO:0007669"/>
    <property type="project" value="UniProtKB-UniRule"/>
</dbReference>
<accession>A0A9W6ZPJ7</accession>
<comment type="caution">
    <text evidence="4">Lacks conserved residue(s) required for the propagation of feature annotation.</text>
</comment>
<dbReference type="InterPro" id="IPR016035">
    <property type="entry name" value="Acyl_Trfase/lysoPLipase"/>
</dbReference>
<feature type="compositionally biased region" description="Gly residues" evidence="5">
    <location>
        <begin position="650"/>
        <end position="661"/>
    </location>
</feature>
<dbReference type="Pfam" id="PF01734">
    <property type="entry name" value="Patatin"/>
    <property type="match status" value="1"/>
</dbReference>
<keyword evidence="1 4" id="KW-0378">Hydrolase</keyword>
<dbReference type="InterPro" id="IPR021771">
    <property type="entry name" value="Triacylglycerol_lipase_N"/>
</dbReference>
<gene>
    <name evidence="7" type="ORF">TrST_g5732</name>
</gene>
<dbReference type="AlphaFoldDB" id="A0A9W6ZPJ7"/>
<dbReference type="SUPFAM" id="SSF52151">
    <property type="entry name" value="FabD/lysophospholipase-like"/>
    <property type="match status" value="1"/>
</dbReference>
<evidence type="ECO:0000313" key="7">
    <source>
        <dbReference type="EMBL" id="GMH54015.1"/>
    </source>
</evidence>